<evidence type="ECO:0000256" key="1">
    <source>
        <dbReference type="ARBA" id="ARBA00003416"/>
    </source>
</evidence>
<comment type="function">
    <text evidence="1">Involved in DNA recombination.</text>
</comment>
<sequence>MIEEAAIIFLGALVGASTVYLVLYRRGRDANALQQLQQQLDRQLGHLAEQVNLRLRENVDAVNESKSFLAHRVSATEQAARDVSASLGKLAETTAAMQRTNEEIAAFQNMLRSPKVRGSFGEVLLANVLSDVLPADRYELQYTFRATQEVADAVIRLQDGYCVAVDAKFPLANYERMGAAEHEAEKNAARKEFMRDVKKHIAAIGSKYIIPQEKTLEYAFMYIPLEGVYYEIMIHDKEGESLWHYCLQHKVLPVSPNSFLAYLQTVLIGLRGLRIQEQAKEILEALGQMRRDFSKFGEQFNMIGTHLANAKNRYDDSARQLGRMAGRLDHLDSGPSAVALPEKEVNTETANEAPA</sequence>
<proteinExistence type="inferred from homology"/>
<dbReference type="Pfam" id="PF02646">
    <property type="entry name" value="RmuC"/>
    <property type="match status" value="1"/>
</dbReference>
<organism evidence="6 7">
    <name type="scientific">Candidatus Andersenbacteria bacterium CG10_big_fil_rev_8_21_14_0_10_54_11</name>
    <dbReference type="NCBI Taxonomy" id="1974485"/>
    <lineage>
        <taxon>Bacteria</taxon>
        <taxon>Candidatus Anderseniibacteriota</taxon>
    </lineage>
</organism>
<keyword evidence="5" id="KW-0472">Membrane</keyword>
<keyword evidence="5" id="KW-0812">Transmembrane</keyword>
<evidence type="ECO:0000313" key="7">
    <source>
        <dbReference type="Proteomes" id="UP000230731"/>
    </source>
</evidence>
<keyword evidence="4" id="KW-0233">DNA recombination</keyword>
<evidence type="ECO:0000256" key="4">
    <source>
        <dbReference type="ARBA" id="ARBA00023172"/>
    </source>
</evidence>
<keyword evidence="5" id="KW-1133">Transmembrane helix</keyword>
<dbReference type="EMBL" id="PEZP01000042">
    <property type="protein sequence ID" value="PIT97857.1"/>
    <property type="molecule type" value="Genomic_DNA"/>
</dbReference>
<evidence type="ECO:0000313" key="6">
    <source>
        <dbReference type="EMBL" id="PIT97857.1"/>
    </source>
</evidence>
<evidence type="ECO:0000256" key="5">
    <source>
        <dbReference type="SAM" id="Phobius"/>
    </source>
</evidence>
<accession>A0A2M6WYM9</accession>
<dbReference type="AlphaFoldDB" id="A0A2M6WYM9"/>
<protein>
    <recommendedName>
        <fullName evidence="8">DNA recombination protein RmuC</fullName>
    </recommendedName>
</protein>
<name>A0A2M6WYM9_9BACT</name>
<dbReference type="PANTHER" id="PTHR30563">
    <property type="entry name" value="DNA RECOMBINATION PROTEIN RMUC"/>
    <property type="match status" value="1"/>
</dbReference>
<comment type="caution">
    <text evidence="6">The sequence shown here is derived from an EMBL/GenBank/DDBJ whole genome shotgun (WGS) entry which is preliminary data.</text>
</comment>
<evidence type="ECO:0008006" key="8">
    <source>
        <dbReference type="Google" id="ProtNLM"/>
    </source>
</evidence>
<dbReference type="InterPro" id="IPR003798">
    <property type="entry name" value="DNA_recombination_RmuC"/>
</dbReference>
<evidence type="ECO:0000256" key="3">
    <source>
        <dbReference type="ARBA" id="ARBA00023054"/>
    </source>
</evidence>
<gene>
    <name evidence="6" type="ORF">COT71_03735</name>
</gene>
<feature type="transmembrane region" description="Helical" evidence="5">
    <location>
        <begin position="6"/>
        <end position="24"/>
    </location>
</feature>
<comment type="similarity">
    <text evidence="2">Belongs to the RmuC family.</text>
</comment>
<dbReference type="GO" id="GO:0006310">
    <property type="term" value="P:DNA recombination"/>
    <property type="evidence" value="ECO:0007669"/>
    <property type="project" value="UniProtKB-KW"/>
</dbReference>
<dbReference type="Proteomes" id="UP000230731">
    <property type="component" value="Unassembled WGS sequence"/>
</dbReference>
<evidence type="ECO:0000256" key="2">
    <source>
        <dbReference type="ARBA" id="ARBA00009840"/>
    </source>
</evidence>
<keyword evidence="3" id="KW-0175">Coiled coil</keyword>
<reference evidence="7" key="1">
    <citation type="submission" date="2017-09" db="EMBL/GenBank/DDBJ databases">
        <title>Depth-based differentiation of microbial function through sediment-hosted aquifers and enrichment of novel symbionts in the deep terrestrial subsurface.</title>
        <authorList>
            <person name="Probst A.J."/>
            <person name="Ladd B."/>
            <person name="Jarett J.K."/>
            <person name="Geller-Mcgrath D.E."/>
            <person name="Sieber C.M.K."/>
            <person name="Emerson J.B."/>
            <person name="Anantharaman K."/>
            <person name="Thomas B.C."/>
            <person name="Malmstrom R."/>
            <person name="Stieglmeier M."/>
            <person name="Klingl A."/>
            <person name="Woyke T."/>
            <person name="Ryan C.M."/>
            <person name="Banfield J.F."/>
        </authorList>
    </citation>
    <scope>NUCLEOTIDE SEQUENCE [LARGE SCALE GENOMIC DNA]</scope>
</reference>
<dbReference type="PANTHER" id="PTHR30563:SF0">
    <property type="entry name" value="DNA RECOMBINATION PROTEIN RMUC"/>
    <property type="match status" value="1"/>
</dbReference>